<evidence type="ECO:0000256" key="1">
    <source>
        <dbReference type="SAM" id="MobiDB-lite"/>
    </source>
</evidence>
<dbReference type="InterPro" id="IPR052188">
    <property type="entry name" value="Ni-pincer_cofactor_biosynth"/>
</dbReference>
<proteinExistence type="predicted"/>
<dbReference type="Proteomes" id="UP001491310">
    <property type="component" value="Unassembled WGS sequence"/>
</dbReference>
<dbReference type="InterPro" id="IPR014729">
    <property type="entry name" value="Rossmann-like_a/b/a_fold"/>
</dbReference>
<accession>A0ABR2Z2I0</accession>
<comment type="caution">
    <text evidence="2">The sequence shown here is derived from an EMBL/GenBank/DDBJ whole genome shotgun (WGS) entry which is preliminary data.</text>
</comment>
<dbReference type="PANTHER" id="PTHR43169:SF2">
    <property type="entry name" value="NAD_GMP SYNTHASE DOMAIN-CONTAINING PROTEIN"/>
    <property type="match status" value="1"/>
</dbReference>
<organism evidence="2 3">
    <name type="scientific">Coccomyxa subellipsoidea</name>
    <dbReference type="NCBI Taxonomy" id="248742"/>
    <lineage>
        <taxon>Eukaryota</taxon>
        <taxon>Viridiplantae</taxon>
        <taxon>Chlorophyta</taxon>
        <taxon>core chlorophytes</taxon>
        <taxon>Trebouxiophyceae</taxon>
        <taxon>Trebouxiophyceae incertae sedis</taxon>
        <taxon>Coccomyxaceae</taxon>
        <taxon>Coccomyxa</taxon>
    </lineage>
</organism>
<keyword evidence="3" id="KW-1185">Reference proteome</keyword>
<dbReference type="Gene3D" id="3.40.50.620">
    <property type="entry name" value="HUPs"/>
    <property type="match status" value="1"/>
</dbReference>
<feature type="compositionally biased region" description="Polar residues" evidence="1">
    <location>
        <begin position="1"/>
        <end position="13"/>
    </location>
</feature>
<gene>
    <name evidence="2" type="ORF">WJX75_003671</name>
</gene>
<name>A0ABR2Z2I0_9CHLO</name>
<dbReference type="SUPFAM" id="SSF52402">
    <property type="entry name" value="Adenine nucleotide alpha hydrolases-like"/>
    <property type="match status" value="1"/>
</dbReference>
<feature type="region of interest" description="Disordered" evidence="1">
    <location>
        <begin position="1"/>
        <end position="22"/>
    </location>
</feature>
<evidence type="ECO:0000313" key="2">
    <source>
        <dbReference type="EMBL" id="KAK9918384.1"/>
    </source>
</evidence>
<protein>
    <submittedName>
        <fullName evidence="2">Uncharacterized protein</fullName>
    </submittedName>
</protein>
<reference evidence="2 3" key="1">
    <citation type="journal article" date="2024" name="Nat. Commun.">
        <title>Phylogenomics reveals the evolutionary origins of lichenization in chlorophyte algae.</title>
        <authorList>
            <person name="Puginier C."/>
            <person name="Libourel C."/>
            <person name="Otte J."/>
            <person name="Skaloud P."/>
            <person name="Haon M."/>
            <person name="Grisel S."/>
            <person name="Petersen M."/>
            <person name="Berrin J.G."/>
            <person name="Delaux P.M."/>
            <person name="Dal Grande F."/>
            <person name="Keller J."/>
        </authorList>
    </citation>
    <scope>NUCLEOTIDE SEQUENCE [LARGE SCALE GENOMIC DNA]</scope>
    <source>
        <strain evidence="2 3">SAG 216-7</strain>
    </source>
</reference>
<evidence type="ECO:0000313" key="3">
    <source>
        <dbReference type="Proteomes" id="UP001491310"/>
    </source>
</evidence>
<dbReference type="EMBL" id="JALJOT010000001">
    <property type="protein sequence ID" value="KAK9918384.1"/>
    <property type="molecule type" value="Genomic_DNA"/>
</dbReference>
<dbReference type="PANTHER" id="PTHR43169">
    <property type="entry name" value="EXSB FAMILY PROTEIN"/>
    <property type="match status" value="1"/>
</dbReference>
<sequence>MTGSLSTTPAGTSRHQRLAQPSLHCVPSSLRTKDALRCRSVLLTEVEPRRAPSPTIPAPRLDPEVSSSVKRSQVESLEALWSLNDCNDAKAVLDYLQRAVYAQGTSTGLNVVAMSGGTGSALLAYIVASVFDENTVACIGRSGSVPCERLHRARYTADLMGVDLWELDTRVAPQPKGKCAHYGETAPRSERAVYASLAAISVGAASAAADLEDGSDAVVFCGANAHDLANLARPGLRAAGDLGVLCPLADLPPEIVTALAQMVGLPDWGHAEVSFSRPRWPMTRHNTPRLARLARSLSSGRLWSKL</sequence>